<evidence type="ECO:0000259" key="6">
    <source>
        <dbReference type="PROSITE" id="PS51294"/>
    </source>
</evidence>
<feature type="domain" description="HTH myb-type" evidence="6">
    <location>
        <begin position="236"/>
        <end position="291"/>
    </location>
</feature>
<dbReference type="InterPro" id="IPR050560">
    <property type="entry name" value="MYB_TF"/>
</dbReference>
<dbReference type="InterPro" id="IPR001005">
    <property type="entry name" value="SANT/Myb"/>
</dbReference>
<evidence type="ECO:0000256" key="2">
    <source>
        <dbReference type="ARBA" id="ARBA00023125"/>
    </source>
</evidence>
<dbReference type="InterPro" id="IPR009057">
    <property type="entry name" value="Homeodomain-like_sf"/>
</dbReference>
<feature type="region of interest" description="Disordered" evidence="3">
    <location>
        <begin position="284"/>
        <end position="307"/>
    </location>
</feature>
<dbReference type="SUPFAM" id="SSF46689">
    <property type="entry name" value="Homeodomain-like"/>
    <property type="match status" value="1"/>
</dbReference>
<feature type="region of interest" description="Disordered" evidence="3">
    <location>
        <begin position="609"/>
        <end position="629"/>
    </location>
</feature>
<dbReference type="FunFam" id="1.10.10.60:FF:000010">
    <property type="entry name" value="Transcriptional activator Myb isoform A"/>
    <property type="match status" value="1"/>
</dbReference>
<dbReference type="GO" id="GO:0005634">
    <property type="term" value="C:nucleus"/>
    <property type="evidence" value="ECO:0007669"/>
    <property type="project" value="TreeGrafter"/>
</dbReference>
<dbReference type="Pfam" id="PF00249">
    <property type="entry name" value="Myb_DNA-binding"/>
    <property type="match status" value="2"/>
</dbReference>
<evidence type="ECO:0000259" key="4">
    <source>
        <dbReference type="PROSITE" id="PS50090"/>
    </source>
</evidence>
<feature type="domain" description="Myb-like" evidence="4">
    <location>
        <begin position="236"/>
        <end position="287"/>
    </location>
</feature>
<feature type="compositionally biased region" description="Basic and acidic residues" evidence="3">
    <location>
        <begin position="412"/>
        <end position="422"/>
    </location>
</feature>
<dbReference type="PROSITE" id="PS51294">
    <property type="entry name" value="HTH_MYB"/>
    <property type="match status" value="2"/>
</dbReference>
<evidence type="ECO:0000256" key="3">
    <source>
        <dbReference type="SAM" id="MobiDB-lite"/>
    </source>
</evidence>
<dbReference type="CDD" id="cd00167">
    <property type="entry name" value="SANT"/>
    <property type="match status" value="2"/>
</dbReference>
<dbReference type="SUPFAM" id="SSF54695">
    <property type="entry name" value="POZ domain"/>
    <property type="match status" value="1"/>
</dbReference>
<dbReference type="Gene3D" id="1.10.10.60">
    <property type="entry name" value="Homeodomain-like"/>
    <property type="match status" value="2"/>
</dbReference>
<dbReference type="PANTHER" id="PTHR45614:SF25">
    <property type="entry name" value="MYB PROTEIN"/>
    <property type="match status" value="1"/>
</dbReference>
<dbReference type="CDD" id="cd18186">
    <property type="entry name" value="BTB_POZ_ZBTB_KLHL-like"/>
    <property type="match status" value="1"/>
</dbReference>
<name>A0A7S4JUT5_GUITH</name>
<keyword evidence="2" id="KW-0238">DNA-binding</keyword>
<dbReference type="SMART" id="SM00225">
    <property type="entry name" value="BTB"/>
    <property type="match status" value="1"/>
</dbReference>
<feature type="compositionally biased region" description="Polar residues" evidence="3">
    <location>
        <begin position="610"/>
        <end position="623"/>
    </location>
</feature>
<dbReference type="GO" id="GO:0000978">
    <property type="term" value="F:RNA polymerase II cis-regulatory region sequence-specific DNA binding"/>
    <property type="evidence" value="ECO:0007669"/>
    <property type="project" value="TreeGrafter"/>
</dbReference>
<dbReference type="SMART" id="SM00717">
    <property type="entry name" value="SANT"/>
    <property type="match status" value="2"/>
</dbReference>
<keyword evidence="1" id="KW-0677">Repeat</keyword>
<organism evidence="7">
    <name type="scientific">Guillardia theta</name>
    <name type="common">Cryptophyte</name>
    <name type="synonym">Cryptomonas phi</name>
    <dbReference type="NCBI Taxonomy" id="55529"/>
    <lineage>
        <taxon>Eukaryota</taxon>
        <taxon>Cryptophyceae</taxon>
        <taxon>Pyrenomonadales</taxon>
        <taxon>Geminigeraceae</taxon>
        <taxon>Guillardia</taxon>
    </lineage>
</organism>
<dbReference type="Gene3D" id="3.30.710.10">
    <property type="entry name" value="Potassium Channel Kv1.1, Chain A"/>
    <property type="match status" value="1"/>
</dbReference>
<dbReference type="PROSITE" id="PS50090">
    <property type="entry name" value="MYB_LIKE"/>
    <property type="match status" value="2"/>
</dbReference>
<feature type="compositionally biased region" description="Basic and acidic residues" evidence="3">
    <location>
        <begin position="284"/>
        <end position="296"/>
    </location>
</feature>
<dbReference type="PROSITE" id="PS50097">
    <property type="entry name" value="BTB"/>
    <property type="match status" value="1"/>
</dbReference>
<feature type="domain" description="BTB" evidence="5">
    <location>
        <begin position="78"/>
        <end position="154"/>
    </location>
</feature>
<feature type="compositionally biased region" description="Low complexity" evidence="3">
    <location>
        <begin position="221"/>
        <end position="233"/>
    </location>
</feature>
<dbReference type="InterPro" id="IPR000210">
    <property type="entry name" value="BTB/POZ_dom"/>
</dbReference>
<accession>A0A7S4JUT5</accession>
<feature type="domain" description="Myb-like" evidence="4">
    <location>
        <begin position="302"/>
        <end position="352"/>
    </location>
</feature>
<protein>
    <submittedName>
        <fullName evidence="7">Uncharacterized protein</fullName>
    </submittedName>
</protein>
<proteinExistence type="predicted"/>
<feature type="region of interest" description="Disordered" evidence="3">
    <location>
        <begin position="397"/>
        <end position="479"/>
    </location>
</feature>
<dbReference type="PANTHER" id="PTHR45614">
    <property type="entry name" value="MYB PROTEIN-RELATED"/>
    <property type="match status" value="1"/>
</dbReference>
<dbReference type="GO" id="GO:0000981">
    <property type="term" value="F:DNA-binding transcription factor activity, RNA polymerase II-specific"/>
    <property type="evidence" value="ECO:0007669"/>
    <property type="project" value="TreeGrafter"/>
</dbReference>
<feature type="domain" description="HTH myb-type" evidence="6">
    <location>
        <begin position="305"/>
        <end position="356"/>
    </location>
</feature>
<dbReference type="AlphaFoldDB" id="A0A7S4JUT5"/>
<dbReference type="InterPro" id="IPR017930">
    <property type="entry name" value="Myb_dom"/>
</dbReference>
<reference evidence="7" key="1">
    <citation type="submission" date="2021-01" db="EMBL/GenBank/DDBJ databases">
        <authorList>
            <person name="Corre E."/>
            <person name="Pelletier E."/>
            <person name="Niang G."/>
            <person name="Scheremetjew M."/>
            <person name="Finn R."/>
            <person name="Kale V."/>
            <person name="Holt S."/>
            <person name="Cochrane G."/>
            <person name="Meng A."/>
            <person name="Brown T."/>
            <person name="Cohen L."/>
        </authorList>
    </citation>
    <scope>NUCLEOTIDE SEQUENCE</scope>
    <source>
        <strain evidence="7">CCMP 2712</strain>
    </source>
</reference>
<dbReference type="Pfam" id="PF00651">
    <property type="entry name" value="BTB"/>
    <property type="match status" value="1"/>
</dbReference>
<dbReference type="InterPro" id="IPR011333">
    <property type="entry name" value="SKP1/BTB/POZ_sf"/>
</dbReference>
<gene>
    <name evidence="7" type="ORF">GTHE00462_LOCUS7786</name>
</gene>
<feature type="region of interest" description="Disordered" evidence="3">
    <location>
        <begin position="215"/>
        <end position="241"/>
    </location>
</feature>
<evidence type="ECO:0000313" key="7">
    <source>
        <dbReference type="EMBL" id="CAE2274959.1"/>
    </source>
</evidence>
<feature type="compositionally biased region" description="Polar residues" evidence="3">
    <location>
        <begin position="468"/>
        <end position="477"/>
    </location>
</feature>
<evidence type="ECO:0000256" key="1">
    <source>
        <dbReference type="ARBA" id="ARBA00022737"/>
    </source>
</evidence>
<evidence type="ECO:0000259" key="5">
    <source>
        <dbReference type="PROSITE" id="PS50097"/>
    </source>
</evidence>
<dbReference type="EMBL" id="HBKN01009895">
    <property type="protein sequence ID" value="CAE2274959.1"/>
    <property type="molecule type" value="Transcribed_RNA"/>
</dbReference>
<sequence length="646" mass="69894">MSGTGGYAAAAASNISLLPGLLPNVKNCGYNGVMLLSGRQNSSRSHASRSTFLEINCAGHCESILRSMRELQSNKEMCDVSIVVGSQEFLAHKLVLAASSEYFRTKFTSTRPDKPKGVASKTMEKIVLDFDFILPELFAPILDNMYTGVIRIQEQSLPSTIRLASEIGMSNLKQKLVQHLCNTVNMANANEVRTLGTELDCVELVEAAKAVMTNDSTSNLEGSNSPISESSESVVNKQLNKSPWTKEEDKIVIELVNKYGLKSWSALASHLPGRTGKQIRERWHNQLDPNVRKDRSSSAPAELQLNSSRWTPEEDALLIEAHKQLNNRWAEIAKLLPGRTDNAIKNHWNSTLKRQVMASSYQTTASLSIESEQFKIKRRKTEQSARALAQALLEEENCSNVCKDSPAGKSGADAHMEVESSKRPRRSSRGSEKENADFSSSSSAGRRGGAGKEEDGSSFLIPGKPENSKSPGGNKSSFMLRKPQTLSIKLEDEGGSPGSSIVNSKGPDECLWTGGMVAGADELFPTSGALSGGSPCLPLTSPGHLLPSLLSSPFSSPALVLLHLPLFSSPLPPTLFPLPASLPPCLPRLTLIHPSLSLYSALLARPSRLPQPSASGSPTTSRATPPAMALTSFEETSSRLLRWTQF</sequence>